<keyword evidence="2" id="KW-1185">Reference proteome</keyword>
<evidence type="ECO:0000313" key="2">
    <source>
        <dbReference type="Proteomes" id="UP001056120"/>
    </source>
</evidence>
<comment type="caution">
    <text evidence="1">The sequence shown here is derived from an EMBL/GenBank/DDBJ whole genome shotgun (WGS) entry which is preliminary data.</text>
</comment>
<gene>
    <name evidence="1" type="ORF">L1987_55966</name>
</gene>
<dbReference type="EMBL" id="CM042035">
    <property type="protein sequence ID" value="KAI3756151.1"/>
    <property type="molecule type" value="Genomic_DNA"/>
</dbReference>
<dbReference type="Proteomes" id="UP001056120">
    <property type="component" value="Linkage Group LG18"/>
</dbReference>
<organism evidence="1 2">
    <name type="scientific">Smallanthus sonchifolius</name>
    <dbReference type="NCBI Taxonomy" id="185202"/>
    <lineage>
        <taxon>Eukaryota</taxon>
        <taxon>Viridiplantae</taxon>
        <taxon>Streptophyta</taxon>
        <taxon>Embryophyta</taxon>
        <taxon>Tracheophyta</taxon>
        <taxon>Spermatophyta</taxon>
        <taxon>Magnoliopsida</taxon>
        <taxon>eudicotyledons</taxon>
        <taxon>Gunneridae</taxon>
        <taxon>Pentapetalae</taxon>
        <taxon>asterids</taxon>
        <taxon>campanulids</taxon>
        <taxon>Asterales</taxon>
        <taxon>Asteraceae</taxon>
        <taxon>Asteroideae</taxon>
        <taxon>Heliantheae alliance</taxon>
        <taxon>Millerieae</taxon>
        <taxon>Smallanthus</taxon>
    </lineage>
</organism>
<name>A0ACB9EBK0_9ASTR</name>
<reference evidence="1 2" key="2">
    <citation type="journal article" date="2022" name="Mol. Ecol. Resour.">
        <title>The genomes of chicory, endive, great burdock and yacon provide insights into Asteraceae paleo-polyploidization history and plant inulin production.</title>
        <authorList>
            <person name="Fan W."/>
            <person name="Wang S."/>
            <person name="Wang H."/>
            <person name="Wang A."/>
            <person name="Jiang F."/>
            <person name="Liu H."/>
            <person name="Zhao H."/>
            <person name="Xu D."/>
            <person name="Zhang Y."/>
        </authorList>
    </citation>
    <scope>NUCLEOTIDE SEQUENCE [LARGE SCALE GENOMIC DNA]</scope>
    <source>
        <strain evidence="2">cv. Yunnan</strain>
        <tissue evidence="1">Leaves</tissue>
    </source>
</reference>
<reference evidence="2" key="1">
    <citation type="journal article" date="2022" name="Mol. Ecol. Resour.">
        <title>The genomes of chicory, endive, great burdock and yacon provide insights into Asteraceae palaeo-polyploidization history and plant inulin production.</title>
        <authorList>
            <person name="Fan W."/>
            <person name="Wang S."/>
            <person name="Wang H."/>
            <person name="Wang A."/>
            <person name="Jiang F."/>
            <person name="Liu H."/>
            <person name="Zhao H."/>
            <person name="Xu D."/>
            <person name="Zhang Y."/>
        </authorList>
    </citation>
    <scope>NUCLEOTIDE SEQUENCE [LARGE SCALE GENOMIC DNA]</scope>
    <source>
        <strain evidence="2">cv. Yunnan</strain>
    </source>
</reference>
<evidence type="ECO:0000313" key="1">
    <source>
        <dbReference type="EMBL" id="KAI3756151.1"/>
    </source>
</evidence>
<proteinExistence type="predicted"/>
<protein>
    <submittedName>
        <fullName evidence="1">Uncharacterized protein</fullName>
    </submittedName>
</protein>
<accession>A0ACB9EBK0</accession>
<sequence>MAVNLTAGAISLLSTGEWQKMDLKPVLQVADVRILQTQSPAGGGGGENKERYRFLLSDGTFYQQGMLATQLNDLVRSQQLQKGSVVQLTEFVCNNIRDRVIIIIINLNLIVDKCDIIGDPKQFLAKLPDNETSSMERSAAPMQSSLNQPATTDTRPNNNMGTTVHTRKAEHSAGLHSYENERSAAPMQSSLNQPTVTRPNSNVGPPVHTPMGSHNAGVRSYNSSFNNNYANHRMHSIQPPFNQIPPMYGNRGPAAKNEAPARVIPIAALNPYQGKWTIKARVTAKGELRHYSNAKGDGKVFSFDLLDSDGGEIRATCFNAVADQFYNQIEVGKVYYISRGTVKPAQKAFNHLKNDHEITLDHTSTVQPCFDDDNSIPCQQFHFRSIGEIESMDSNTVLDIIGVVSSITPISSIMTKNQTETQKRSLSLKDMSGRSIDLTLWGNFCNVDGQRIQTMLDSGQNPVLAVKSARVYEYNGKSIGTISSSQLSIEPDFPEARKLKEWFNNVGRNTPSISMSRESVPRTDKKTLSQIKDDKLGTSEKPDWITVNATIWHMKVENFCYTACPIIIGDRKCTKKVVNNGDGKWRCEKCDQTVDECDYRYILQIQMEDHTGVTWATAFQETGEEIMGVSAKDLYFIKHEEQDDDKFTEIVHNALFNEFSFKLKVKEESYGDDQRSVKSTIVKAEKIKFSSNTKILLQDLEKILKKEDPSSISLNHGLNPQIGTVGQQTAVPASHVGQQTGLPASHVGHYGSQYGGSVGRMNSGVPSGSSVGRMNSGVPSGGGNSGASGECFKCHQFGHWARDCPGVNNVPSYGGY</sequence>